<protein>
    <submittedName>
        <fullName evidence="1">Uncharacterized protein</fullName>
    </submittedName>
</protein>
<dbReference type="EMBL" id="UINC01163536">
    <property type="protein sequence ID" value="SVD63899.1"/>
    <property type="molecule type" value="Genomic_DNA"/>
</dbReference>
<proteinExistence type="predicted"/>
<accession>A0A382WZ65</accession>
<reference evidence="1" key="1">
    <citation type="submission" date="2018-05" db="EMBL/GenBank/DDBJ databases">
        <authorList>
            <person name="Lanie J.A."/>
            <person name="Ng W.-L."/>
            <person name="Kazmierczak K.M."/>
            <person name="Andrzejewski T.M."/>
            <person name="Davidsen T.M."/>
            <person name="Wayne K.J."/>
            <person name="Tettelin H."/>
            <person name="Glass J.I."/>
            <person name="Rusch D."/>
            <person name="Podicherti R."/>
            <person name="Tsui H.-C.T."/>
            <person name="Winkler M.E."/>
        </authorList>
    </citation>
    <scope>NUCLEOTIDE SEQUENCE</scope>
</reference>
<evidence type="ECO:0000313" key="1">
    <source>
        <dbReference type="EMBL" id="SVD63899.1"/>
    </source>
</evidence>
<sequence length="63" mass="7306">METNYLHDKRVKDGVFCSYVEFEVPEGWKKKLPETRYAWWGLPAQFSPSPHPPFPKPQVGQGS</sequence>
<dbReference type="AlphaFoldDB" id="A0A382WZ65"/>
<name>A0A382WZ65_9ZZZZ</name>
<organism evidence="1">
    <name type="scientific">marine metagenome</name>
    <dbReference type="NCBI Taxonomy" id="408172"/>
    <lineage>
        <taxon>unclassified sequences</taxon>
        <taxon>metagenomes</taxon>
        <taxon>ecological metagenomes</taxon>
    </lineage>
</organism>
<gene>
    <name evidence="1" type="ORF">METZ01_LOCUS416753</name>
</gene>
<feature type="non-terminal residue" evidence="1">
    <location>
        <position position="63"/>
    </location>
</feature>